<accession>A0AA90H230</accession>
<keyword evidence="1" id="KW-0812">Transmembrane</keyword>
<feature type="transmembrane region" description="Helical" evidence="1">
    <location>
        <begin position="186"/>
        <end position="204"/>
    </location>
</feature>
<feature type="transmembrane region" description="Helical" evidence="1">
    <location>
        <begin position="156"/>
        <end position="179"/>
    </location>
</feature>
<keyword evidence="1" id="KW-1133">Transmembrane helix</keyword>
<dbReference type="Pfam" id="PF01478">
    <property type="entry name" value="Peptidase_A24"/>
    <property type="match status" value="1"/>
</dbReference>
<dbReference type="AlphaFoldDB" id="A0AA90H230"/>
<protein>
    <submittedName>
        <fullName evidence="3">Prepilin peptidase</fullName>
        <ecNumber evidence="3">3.4.23.43</ecNumber>
    </submittedName>
</protein>
<sequence length="206" mass="21020">MIALVWRLPDAGLARTALRSVEGDQAAVRGRTARVALTLASAALCGTAFGINAGRHEPLFAVLALSCFVVHAVLLASLDLSVRRLPNRVLLSGYVSTGVLFAANAFVTGDTGRLLRAALAATAALVLFGTLYVAAAGQLGGGDVKLAGLLGLVLGWSGWGTVLTGLWAGLVLAVSGALYQRVRRRVPAGLPLGACLIVGALLVITV</sequence>
<evidence type="ECO:0000313" key="3">
    <source>
        <dbReference type="EMBL" id="MDI5969901.1"/>
    </source>
</evidence>
<dbReference type="GO" id="GO:0016020">
    <property type="term" value="C:membrane"/>
    <property type="evidence" value="ECO:0007669"/>
    <property type="project" value="InterPro"/>
</dbReference>
<evidence type="ECO:0000256" key="1">
    <source>
        <dbReference type="SAM" id="Phobius"/>
    </source>
</evidence>
<comment type="caution">
    <text evidence="3">The sequence shown here is derived from an EMBL/GenBank/DDBJ whole genome shotgun (WGS) entry which is preliminary data.</text>
</comment>
<dbReference type="RefSeq" id="WP_271313049.1">
    <property type="nucleotide sequence ID" value="NZ_JABXJJ020000012.1"/>
</dbReference>
<dbReference type="GO" id="GO:0004190">
    <property type="term" value="F:aspartic-type endopeptidase activity"/>
    <property type="evidence" value="ECO:0007669"/>
    <property type="project" value="UniProtKB-EC"/>
</dbReference>
<dbReference type="InterPro" id="IPR000045">
    <property type="entry name" value="Prepilin_IV_endopep_pep"/>
</dbReference>
<proteinExistence type="predicted"/>
<feature type="domain" description="Prepilin type IV endopeptidase peptidase" evidence="2">
    <location>
        <begin position="68"/>
        <end position="173"/>
    </location>
</feature>
<organism evidence="3">
    <name type="scientific">Streptantibioticus silvisoli</name>
    <dbReference type="NCBI Taxonomy" id="2705255"/>
    <lineage>
        <taxon>Bacteria</taxon>
        <taxon>Bacillati</taxon>
        <taxon>Actinomycetota</taxon>
        <taxon>Actinomycetes</taxon>
        <taxon>Kitasatosporales</taxon>
        <taxon>Streptomycetaceae</taxon>
        <taxon>Streptantibioticus</taxon>
    </lineage>
</organism>
<feature type="transmembrane region" description="Helical" evidence="1">
    <location>
        <begin position="89"/>
        <end position="107"/>
    </location>
</feature>
<gene>
    <name evidence="3" type="ORF">POF50_011230</name>
</gene>
<dbReference type="Gene3D" id="1.20.120.1220">
    <property type="match status" value="1"/>
</dbReference>
<evidence type="ECO:0000259" key="2">
    <source>
        <dbReference type="Pfam" id="PF01478"/>
    </source>
</evidence>
<keyword evidence="3" id="KW-0378">Hydrolase</keyword>
<dbReference type="EMBL" id="JABXJJ020000012">
    <property type="protein sequence ID" value="MDI5969901.1"/>
    <property type="molecule type" value="Genomic_DNA"/>
</dbReference>
<feature type="transmembrane region" description="Helical" evidence="1">
    <location>
        <begin position="114"/>
        <end position="136"/>
    </location>
</feature>
<keyword evidence="1" id="KW-0472">Membrane</keyword>
<name>A0AA90H230_9ACTN</name>
<dbReference type="EC" id="3.4.23.43" evidence="3"/>
<reference evidence="3" key="1">
    <citation type="submission" date="2023-05" db="EMBL/GenBank/DDBJ databases">
        <title>Streptantibioticus silvisoli sp. nov., acidotolerant actinomycetes 1 from pine litter.</title>
        <authorList>
            <person name="Swiecimska M."/>
            <person name="Golinska P."/>
            <person name="Sangal V."/>
            <person name="Wachnowicz B."/>
            <person name="Goodfellow M."/>
        </authorList>
    </citation>
    <scope>NUCLEOTIDE SEQUENCE</scope>
    <source>
        <strain evidence="3">SL13</strain>
    </source>
</reference>
<feature type="transmembrane region" description="Helical" evidence="1">
    <location>
        <begin position="58"/>
        <end position="77"/>
    </location>
</feature>
<feature type="transmembrane region" description="Helical" evidence="1">
    <location>
        <begin position="33"/>
        <end position="51"/>
    </location>
</feature>